<dbReference type="Proteomes" id="UP000245551">
    <property type="component" value="Unassembled WGS sequence"/>
</dbReference>
<dbReference type="RefSeq" id="WP_057394139.1">
    <property type="nucleotide sequence ID" value="NZ_QDLV01000002.1"/>
</dbReference>
<evidence type="ECO:0000313" key="3">
    <source>
        <dbReference type="Proteomes" id="UP000245068"/>
    </source>
</evidence>
<comment type="caution">
    <text evidence="1">The sequence shown here is derived from an EMBL/GenBank/DDBJ whole genome shotgun (WGS) entry which is preliminary data.</text>
</comment>
<proteinExistence type="predicted"/>
<dbReference type="EMBL" id="QDLV01000002">
    <property type="protein sequence ID" value="PVJ51290.1"/>
    <property type="molecule type" value="Genomic_DNA"/>
</dbReference>
<evidence type="ECO:0000313" key="4">
    <source>
        <dbReference type="Proteomes" id="UP000245551"/>
    </source>
</evidence>
<accession>A0A2T8XKT4</accession>
<sequence>MSTRSTISVLCRDGLVRTVYCHQDSNLQHNGRILAEYYNSRDAAEALVAPGNMHYLRPRCDRPEGHCEETPAEGVTLYYRDCWSPSHIDAGAYHAARVYPDTDTALAEEDCPVIGHHYVYDGSRWFIRQLTVRGWKYRLLRDALRGCKR</sequence>
<organism evidence="1 4">
    <name type="scientific">Salmonella enterica subsp. enterica serovar Gaminara</name>
    <dbReference type="NCBI Taxonomy" id="913070"/>
    <lineage>
        <taxon>Bacteria</taxon>
        <taxon>Pseudomonadati</taxon>
        <taxon>Pseudomonadota</taxon>
        <taxon>Gammaproteobacteria</taxon>
        <taxon>Enterobacterales</taxon>
        <taxon>Enterobacteriaceae</taxon>
        <taxon>Salmonella</taxon>
    </lineage>
</organism>
<protein>
    <submittedName>
        <fullName evidence="1">Post-segregation killing protein PndC</fullName>
    </submittedName>
</protein>
<gene>
    <name evidence="2" type="ORF">C4784_26985</name>
    <name evidence="1" type="ORF">C4855_04585</name>
</gene>
<dbReference type="EMBL" id="QDOO01000058">
    <property type="protein sequence ID" value="PVM62732.1"/>
    <property type="molecule type" value="Genomic_DNA"/>
</dbReference>
<name>A0A2T8XKT4_SALET</name>
<reference evidence="3 4" key="1">
    <citation type="submission" date="2018-04" db="EMBL/GenBank/DDBJ databases">
        <title>Serotype diversity and antimicrobial resistance among Salmonella enterica isolated from patients at an equine referral hospital.</title>
        <authorList>
            <person name="Leon I.M."/>
            <person name="Lawhon S.D."/>
            <person name="Norman K.N."/>
            <person name="Threadgill D.S."/>
            <person name="Ohta N."/>
            <person name="Vinasco J."/>
            <person name="Scott H.M."/>
        </authorList>
    </citation>
    <scope>NUCLEOTIDE SEQUENCE [LARGE SCALE GENOMIC DNA]</scope>
    <source>
        <strain evidence="2 3">159</strain>
        <strain evidence="1 4">230</strain>
    </source>
</reference>
<evidence type="ECO:0000313" key="2">
    <source>
        <dbReference type="EMBL" id="PVM62732.1"/>
    </source>
</evidence>
<dbReference type="AlphaFoldDB" id="A0A2T8XKT4"/>
<evidence type="ECO:0000313" key="1">
    <source>
        <dbReference type="EMBL" id="PVJ51290.1"/>
    </source>
</evidence>
<dbReference type="Proteomes" id="UP000245068">
    <property type="component" value="Unassembled WGS sequence"/>
</dbReference>